<protein>
    <recommendedName>
        <fullName evidence="1">site-specific DNA-methyltransferase (adenine-specific)</fullName>
        <ecNumber evidence="1">2.1.1.72</ecNumber>
    </recommendedName>
</protein>
<keyword evidence="3" id="KW-0808">Transferase</keyword>
<keyword evidence="4" id="KW-0949">S-adenosyl-L-methionine</keyword>
<dbReference type="InterPro" id="IPR050953">
    <property type="entry name" value="N4_N6_ade-DNA_methylase"/>
</dbReference>
<dbReference type="RefSeq" id="WP_316967279.1">
    <property type="nucleotide sequence ID" value="NZ_JARFPK010000046.1"/>
</dbReference>
<dbReference type="PANTHER" id="PTHR33841:SF1">
    <property type="entry name" value="DNA METHYLTRANSFERASE A"/>
    <property type="match status" value="1"/>
</dbReference>
<proteinExistence type="predicted"/>
<evidence type="ECO:0000256" key="4">
    <source>
        <dbReference type="ARBA" id="ARBA00022691"/>
    </source>
</evidence>
<accession>A0ABT5XA48</accession>
<dbReference type="Proteomes" id="UP001220010">
    <property type="component" value="Unassembled WGS sequence"/>
</dbReference>
<evidence type="ECO:0000313" key="8">
    <source>
        <dbReference type="Proteomes" id="UP001220010"/>
    </source>
</evidence>
<name>A0ABT5XA48_9EURY</name>
<dbReference type="PANTHER" id="PTHR33841">
    <property type="entry name" value="DNA METHYLTRANSFERASE YEEA-RELATED"/>
    <property type="match status" value="1"/>
</dbReference>
<evidence type="ECO:0000256" key="2">
    <source>
        <dbReference type="ARBA" id="ARBA00022603"/>
    </source>
</evidence>
<dbReference type="PROSITE" id="PS00092">
    <property type="entry name" value="N6_MTASE"/>
    <property type="match status" value="1"/>
</dbReference>
<organism evidence="7 8">
    <name type="scientific">Candidatus Methanocrinis natronophilus</name>
    <dbReference type="NCBI Taxonomy" id="3033396"/>
    <lineage>
        <taxon>Archaea</taxon>
        <taxon>Methanobacteriati</taxon>
        <taxon>Methanobacteriota</taxon>
        <taxon>Stenosarchaea group</taxon>
        <taxon>Methanomicrobia</taxon>
        <taxon>Methanotrichales</taxon>
        <taxon>Methanotrichaceae</taxon>
        <taxon>Methanocrinis</taxon>
    </lineage>
</organism>
<gene>
    <name evidence="7" type="ORF">P0O15_10290</name>
</gene>
<dbReference type="InterPro" id="IPR029063">
    <property type="entry name" value="SAM-dependent_MTases_sf"/>
</dbReference>
<dbReference type="EC" id="2.1.1.72" evidence="1"/>
<keyword evidence="8" id="KW-1185">Reference proteome</keyword>
<dbReference type="InterPro" id="IPR002052">
    <property type="entry name" value="DNA_methylase_N6_adenine_CS"/>
</dbReference>
<comment type="catalytic activity">
    <reaction evidence="5">
        <text>a 2'-deoxyadenosine in DNA + S-adenosyl-L-methionine = an N(6)-methyl-2'-deoxyadenosine in DNA + S-adenosyl-L-homocysteine + H(+)</text>
        <dbReference type="Rhea" id="RHEA:15197"/>
        <dbReference type="Rhea" id="RHEA-COMP:12418"/>
        <dbReference type="Rhea" id="RHEA-COMP:12419"/>
        <dbReference type="ChEBI" id="CHEBI:15378"/>
        <dbReference type="ChEBI" id="CHEBI:57856"/>
        <dbReference type="ChEBI" id="CHEBI:59789"/>
        <dbReference type="ChEBI" id="CHEBI:90615"/>
        <dbReference type="ChEBI" id="CHEBI:90616"/>
        <dbReference type="EC" id="2.1.1.72"/>
    </reaction>
</comment>
<dbReference type="Pfam" id="PF07669">
    <property type="entry name" value="Eco57I"/>
    <property type="match status" value="1"/>
</dbReference>
<dbReference type="SUPFAM" id="SSF53335">
    <property type="entry name" value="S-adenosyl-L-methionine-dependent methyltransferases"/>
    <property type="match status" value="1"/>
</dbReference>
<evidence type="ECO:0000256" key="5">
    <source>
        <dbReference type="ARBA" id="ARBA00047942"/>
    </source>
</evidence>
<evidence type="ECO:0000256" key="1">
    <source>
        <dbReference type="ARBA" id="ARBA00011900"/>
    </source>
</evidence>
<dbReference type="PRINTS" id="PR00507">
    <property type="entry name" value="N12N6MTFRASE"/>
</dbReference>
<evidence type="ECO:0000259" key="6">
    <source>
        <dbReference type="Pfam" id="PF07669"/>
    </source>
</evidence>
<evidence type="ECO:0000256" key="3">
    <source>
        <dbReference type="ARBA" id="ARBA00022679"/>
    </source>
</evidence>
<dbReference type="Gene3D" id="3.40.50.150">
    <property type="entry name" value="Vaccinia Virus protein VP39"/>
    <property type="match status" value="2"/>
</dbReference>
<reference evidence="7 8" key="1">
    <citation type="submission" date="2023-03" db="EMBL/GenBank/DDBJ databases">
        <title>WGS of Methanotrichaceae archaeon Mx.</title>
        <authorList>
            <person name="Sorokin D.Y."/>
            <person name="Merkel A.Y."/>
        </authorList>
    </citation>
    <scope>NUCLEOTIDE SEQUENCE [LARGE SCALE GENOMIC DNA]</scope>
    <source>
        <strain evidence="7 8">Mx</strain>
    </source>
</reference>
<sequence length="785" mass="89212">DDAIQEAKRDVLQSCIFGVDINPMAVELAKVSLWINAMVRDRPLNFLDHRIKPGNSLVGATPELIERGVPDGAFKPVTGDDKKVAKHFRDLNKRQRKNRSTIDAWAGEDATRRPGYAEKFASLSGMKEDSSEGVAEKCRTYRKLLETEELKRKRLEADAWTAAFFMPMDDEGAPFPTTAEVRRLGSEDVPEGDVDPLAAKVEDLAEKHRFFHWHLEFPAVFAAGGFDVVLGNPPWERIKLQEKEFFAAKDAEVANAPTAAARKRLIRRLVERNPALDAEYKEALRQSEGESRFIRDSGRFPMTGVGDVNTYAVFAELAQSAIRPEGRAGIIIPSGIATDYTYKDFFTHLIEDGRLVSLYDFENRERTLFADVYYRMRFCLLTTTGKGFPAADFAFFLHKMDDLADAKRHFSLNRDDLARINPNTKTCPIFRSLKDADLTLKMYEVVPVLINEDSGENPWEIRFSRMFDMTNDSDQFRTSGELQSKGFELKGNRLVTNDDLWLPLYEGRMIDILDHRLASTINKKIKLQRSAESRILNNEEKQNPYNLAMPRYWINSADAKGSIPTEFYSRGWAFGYMSITSATNARTAIASIIPLSGFGNSITALISNYSAKLQSSIAANFSCFVFDYICKQKVSGNNFNNFIVKQLPVLPPDRYTPELLDLIVPKVVELTYTAWDLEPFAQDILEEVGAETWNRWFPDNPLADGKPAPFRWDEDRRAALRAELDAIYAHLYGLTGEELDYILETFPIVKRKDVERYGSFRTKEMILERYGEYASFFDKTDGGAV</sequence>
<feature type="domain" description="Type II methyltransferase M.TaqI-like" evidence="6">
    <location>
        <begin position="15"/>
        <end position="245"/>
    </location>
</feature>
<dbReference type="InterPro" id="IPR011639">
    <property type="entry name" value="MethylTrfase_TaqI-like_dom"/>
</dbReference>
<feature type="non-terminal residue" evidence="7">
    <location>
        <position position="1"/>
    </location>
</feature>
<keyword evidence="2" id="KW-0489">Methyltransferase</keyword>
<dbReference type="EMBL" id="JARFPK010000046">
    <property type="protein sequence ID" value="MDF0591548.1"/>
    <property type="molecule type" value="Genomic_DNA"/>
</dbReference>
<comment type="caution">
    <text evidence="7">The sequence shown here is derived from an EMBL/GenBank/DDBJ whole genome shotgun (WGS) entry which is preliminary data.</text>
</comment>
<evidence type="ECO:0000313" key="7">
    <source>
        <dbReference type="EMBL" id="MDF0591548.1"/>
    </source>
</evidence>